<evidence type="ECO:0000256" key="1">
    <source>
        <dbReference type="ARBA" id="ARBA00008987"/>
    </source>
</evidence>
<dbReference type="Pfam" id="PF00085">
    <property type="entry name" value="Thioredoxin"/>
    <property type="match status" value="1"/>
</dbReference>
<proteinExistence type="inferred from homology"/>
<sequence>MMDTTLATFENDVIAASQQTPVLVDFWAPWCGPCKTLGPMLEKLEADYNGAFRLVKINSDENPELAQHFNIRSIPFVVAFVDGQPVDQFVGVLPESQLRAFIDNLLPNPTESERRAAIIALEEGRRDDAYGHLQAALAYDPGFDDVRLDRIEMLIEDNRIDDARAELERVSPKIAQGIDSRYNAIKTQLDAVEVVAELPPPEELSSKIERNPADLDARFDLANWLIAEKRYEAALEQLLEIVVRDRTFKDDVGRKTMLSVFDLASGRPELVAAWRRKLSAALN</sequence>
<protein>
    <recommendedName>
        <fullName evidence="6">Thioredoxin</fullName>
    </recommendedName>
</protein>
<dbReference type="AlphaFoldDB" id="A0A6S7CRY5"/>
<dbReference type="PANTHER" id="PTHR45663:SF11">
    <property type="entry name" value="GEO12009P1"/>
    <property type="match status" value="1"/>
</dbReference>
<dbReference type="Gene3D" id="1.25.40.10">
    <property type="entry name" value="Tetratricopeptide repeat domain"/>
    <property type="match status" value="2"/>
</dbReference>
<feature type="domain" description="Thioredoxin" evidence="7">
    <location>
        <begin position="1"/>
        <end position="107"/>
    </location>
</feature>
<evidence type="ECO:0000256" key="6">
    <source>
        <dbReference type="NCBIfam" id="TIGR01068"/>
    </source>
</evidence>
<dbReference type="CDD" id="cd02947">
    <property type="entry name" value="TRX_family"/>
    <property type="match status" value="1"/>
</dbReference>
<dbReference type="InterPro" id="IPR017937">
    <property type="entry name" value="Thioredoxin_CS"/>
</dbReference>
<dbReference type="SUPFAM" id="SSF52833">
    <property type="entry name" value="Thioredoxin-like"/>
    <property type="match status" value="1"/>
</dbReference>
<dbReference type="Pfam" id="PF14561">
    <property type="entry name" value="TPR_20"/>
    <property type="match status" value="1"/>
</dbReference>
<keyword evidence="2" id="KW-0813">Transport</keyword>
<dbReference type="InterPro" id="IPR005746">
    <property type="entry name" value="Thioredoxin"/>
</dbReference>
<comment type="similarity">
    <text evidence="1">Belongs to the thioredoxin family.</text>
</comment>
<keyword evidence="9" id="KW-1185">Reference proteome</keyword>
<dbReference type="GO" id="GO:0005829">
    <property type="term" value="C:cytosol"/>
    <property type="evidence" value="ECO:0007669"/>
    <property type="project" value="TreeGrafter"/>
</dbReference>
<dbReference type="InterPro" id="IPR013766">
    <property type="entry name" value="Thioredoxin_domain"/>
</dbReference>
<dbReference type="FunFam" id="3.40.30.10:FF:000001">
    <property type="entry name" value="Thioredoxin"/>
    <property type="match status" value="1"/>
</dbReference>
<dbReference type="InterPro" id="IPR036249">
    <property type="entry name" value="Thioredoxin-like_sf"/>
</dbReference>
<keyword evidence="4" id="KW-1015">Disulfide bond</keyword>
<dbReference type="EMBL" id="CADIKM010000008">
    <property type="protein sequence ID" value="CAB3786562.1"/>
    <property type="molecule type" value="Genomic_DNA"/>
</dbReference>
<evidence type="ECO:0000313" key="9">
    <source>
        <dbReference type="Proteomes" id="UP000494115"/>
    </source>
</evidence>
<evidence type="ECO:0000313" key="8">
    <source>
        <dbReference type="EMBL" id="CAB3786562.1"/>
    </source>
</evidence>
<dbReference type="PROSITE" id="PS00194">
    <property type="entry name" value="THIOREDOXIN_1"/>
    <property type="match status" value="1"/>
</dbReference>
<dbReference type="PROSITE" id="PS51352">
    <property type="entry name" value="THIOREDOXIN_2"/>
    <property type="match status" value="1"/>
</dbReference>
<evidence type="ECO:0000256" key="4">
    <source>
        <dbReference type="ARBA" id="ARBA00023157"/>
    </source>
</evidence>
<dbReference type="PRINTS" id="PR00421">
    <property type="entry name" value="THIOREDOXIN"/>
</dbReference>
<dbReference type="GO" id="GO:0006950">
    <property type="term" value="P:response to stress"/>
    <property type="evidence" value="ECO:0007669"/>
    <property type="project" value="UniProtKB-ARBA"/>
</dbReference>
<keyword evidence="5" id="KW-0676">Redox-active center</keyword>
<evidence type="ECO:0000256" key="3">
    <source>
        <dbReference type="ARBA" id="ARBA00022982"/>
    </source>
</evidence>
<dbReference type="Pfam" id="PF14559">
    <property type="entry name" value="TPR_19"/>
    <property type="match status" value="1"/>
</dbReference>
<organism evidence="8 9">
    <name type="scientific">Pararobbsia alpina</name>
    <dbReference type="NCBI Taxonomy" id="621374"/>
    <lineage>
        <taxon>Bacteria</taxon>
        <taxon>Pseudomonadati</taxon>
        <taxon>Pseudomonadota</taxon>
        <taxon>Betaproteobacteria</taxon>
        <taxon>Burkholderiales</taxon>
        <taxon>Burkholderiaceae</taxon>
        <taxon>Pararobbsia</taxon>
    </lineage>
</organism>
<reference evidence="8 9" key="1">
    <citation type="submission" date="2020-04" db="EMBL/GenBank/DDBJ databases">
        <authorList>
            <person name="De Canck E."/>
        </authorList>
    </citation>
    <scope>NUCLEOTIDE SEQUENCE [LARGE SCALE GENOMIC DNA]</scope>
    <source>
        <strain evidence="8 9">LMG 28138</strain>
    </source>
</reference>
<dbReference type="SUPFAM" id="SSF48452">
    <property type="entry name" value="TPR-like"/>
    <property type="match status" value="1"/>
</dbReference>
<dbReference type="Proteomes" id="UP000494115">
    <property type="component" value="Unassembled WGS sequence"/>
</dbReference>
<dbReference type="PANTHER" id="PTHR45663">
    <property type="entry name" value="GEO12009P1"/>
    <property type="match status" value="1"/>
</dbReference>
<evidence type="ECO:0000256" key="2">
    <source>
        <dbReference type="ARBA" id="ARBA00022448"/>
    </source>
</evidence>
<dbReference type="InterPro" id="IPR011990">
    <property type="entry name" value="TPR-like_helical_dom_sf"/>
</dbReference>
<gene>
    <name evidence="8" type="primary">cnoX</name>
    <name evidence="8" type="ORF">LMG28138_02249</name>
</gene>
<dbReference type="Gene3D" id="3.40.30.10">
    <property type="entry name" value="Glutaredoxin"/>
    <property type="match status" value="1"/>
</dbReference>
<accession>A0A6S7CRY5</accession>
<keyword evidence="3" id="KW-0249">Electron transport</keyword>
<dbReference type="GO" id="GO:0045454">
    <property type="term" value="P:cell redox homeostasis"/>
    <property type="evidence" value="ECO:0007669"/>
    <property type="project" value="TreeGrafter"/>
</dbReference>
<dbReference type="GO" id="GO:0015035">
    <property type="term" value="F:protein-disulfide reductase activity"/>
    <property type="evidence" value="ECO:0007669"/>
    <property type="project" value="UniProtKB-UniRule"/>
</dbReference>
<name>A0A6S7CRY5_9BURK</name>
<dbReference type="NCBIfam" id="TIGR01068">
    <property type="entry name" value="thioredoxin"/>
    <property type="match status" value="1"/>
</dbReference>
<evidence type="ECO:0000256" key="5">
    <source>
        <dbReference type="ARBA" id="ARBA00023284"/>
    </source>
</evidence>
<evidence type="ECO:0000259" key="7">
    <source>
        <dbReference type="PROSITE" id="PS51352"/>
    </source>
</evidence>